<dbReference type="InterPro" id="IPR050723">
    <property type="entry name" value="CFA/CMAS"/>
</dbReference>
<evidence type="ECO:0000256" key="3">
    <source>
        <dbReference type="ARBA" id="ARBA00022679"/>
    </source>
</evidence>
<dbReference type="CDD" id="cd02440">
    <property type="entry name" value="AdoMet_MTases"/>
    <property type="match status" value="1"/>
</dbReference>
<proteinExistence type="inferred from homology"/>
<dbReference type="PANTHER" id="PTHR43667">
    <property type="entry name" value="CYCLOPROPANE-FATTY-ACYL-PHOSPHOLIPID SYNTHASE"/>
    <property type="match status" value="1"/>
</dbReference>
<dbReference type="GO" id="GO:0032259">
    <property type="term" value="P:methylation"/>
    <property type="evidence" value="ECO:0007669"/>
    <property type="project" value="UniProtKB-KW"/>
</dbReference>
<evidence type="ECO:0000259" key="6">
    <source>
        <dbReference type="SMART" id="SM00828"/>
    </source>
</evidence>
<feature type="domain" description="Polyketide synthase-like methyltransferase" evidence="6">
    <location>
        <begin position="139"/>
        <end position="393"/>
    </location>
</feature>
<comment type="similarity">
    <text evidence="1">Belongs to the CFA/CMAS family.</text>
</comment>
<dbReference type="EC" id="2.1.1.79" evidence="7"/>
<dbReference type="GO" id="GO:0008610">
    <property type="term" value="P:lipid biosynthetic process"/>
    <property type="evidence" value="ECO:0007669"/>
    <property type="project" value="InterPro"/>
</dbReference>
<dbReference type="InterPro" id="IPR020803">
    <property type="entry name" value="MeTfrase_dom"/>
</dbReference>
<evidence type="ECO:0000256" key="5">
    <source>
        <dbReference type="ARBA" id="ARBA00023098"/>
    </source>
</evidence>
<dbReference type="SUPFAM" id="SSF53335">
    <property type="entry name" value="S-adenosyl-L-methionine-dependent methyltransferases"/>
    <property type="match status" value="1"/>
</dbReference>
<dbReference type="GO" id="GO:0008825">
    <property type="term" value="F:cyclopropane-fatty-acyl-phospholipid synthase activity"/>
    <property type="evidence" value="ECO:0007669"/>
    <property type="project" value="UniProtKB-EC"/>
</dbReference>
<evidence type="ECO:0000256" key="4">
    <source>
        <dbReference type="ARBA" id="ARBA00022691"/>
    </source>
</evidence>
<dbReference type="EMBL" id="CADCVV010000135">
    <property type="protein sequence ID" value="CAA9507713.1"/>
    <property type="molecule type" value="Genomic_DNA"/>
</dbReference>
<dbReference type="SMART" id="SM00828">
    <property type="entry name" value="PKS_MT"/>
    <property type="match status" value="1"/>
</dbReference>
<organism evidence="7">
    <name type="scientific">uncultured Solirubrobacterales bacterium</name>
    <dbReference type="NCBI Taxonomy" id="768556"/>
    <lineage>
        <taxon>Bacteria</taxon>
        <taxon>Bacillati</taxon>
        <taxon>Actinomycetota</taxon>
        <taxon>Thermoleophilia</taxon>
        <taxon>Solirubrobacterales</taxon>
        <taxon>environmental samples</taxon>
    </lineage>
</organism>
<dbReference type="Gene3D" id="3.40.50.150">
    <property type="entry name" value="Vaccinia Virus protein VP39"/>
    <property type="match status" value="1"/>
</dbReference>
<evidence type="ECO:0000256" key="2">
    <source>
        <dbReference type="ARBA" id="ARBA00022603"/>
    </source>
</evidence>
<dbReference type="InterPro" id="IPR029063">
    <property type="entry name" value="SAM-dependent_MTases_sf"/>
</dbReference>
<evidence type="ECO:0000313" key="7">
    <source>
        <dbReference type="EMBL" id="CAA9507713.1"/>
    </source>
</evidence>
<dbReference type="Pfam" id="PF02353">
    <property type="entry name" value="CMAS"/>
    <property type="match status" value="1"/>
</dbReference>
<keyword evidence="3 7" id="KW-0808">Transferase</keyword>
<sequence>MGIAEAFDRITGSRTGIEFRAYDGSRSGPRDAAVGVELRSPRAVRYIVQARNDLGLARAYISGELEIHGDLYTCLRRLWAATDGNVSWAERLNVLRAVGLGALRPIEPPPIEARPRGRRHSKHRDAEAISHHYDVSNRFYEWLLGPSMAYTCAVYPDAEATLEEAQFTKHDLVCRKLGLRPGMRVLDVGCGWGGFVVHAARHYGVEVLGVTLSREQVEWGQRTIAEAGLSDRAEVRRLDYRDAPGEGYDAIASIGLTEHVGIDQLPAYFGYLRGKLRPRGRLLNHCITRKDNEYMSLIRDGFIDRYVFPDGELAGPGRIISAMTDAGFELRHEENLREHYSLTLKGWEDNLEDHWAEAVAEVGEARARVWRLYIVGSRATFDRDKLELHQVLGVATEHGEAAFELRPDWEPAARADFEVPA</sequence>
<protein>
    <submittedName>
        <fullName evidence="7">Cyclopropane-fatty-acyl-phospholipid synthase</fullName>
        <ecNumber evidence="7">2.1.1.79</ecNumber>
    </submittedName>
</protein>
<reference evidence="7" key="1">
    <citation type="submission" date="2020-02" db="EMBL/GenBank/DDBJ databases">
        <authorList>
            <person name="Meier V. D."/>
        </authorList>
    </citation>
    <scope>NUCLEOTIDE SEQUENCE</scope>
    <source>
        <strain evidence="7">AVDCRST_MAG17</strain>
    </source>
</reference>
<dbReference type="PANTHER" id="PTHR43667:SF1">
    <property type="entry name" value="CYCLOPROPANE-FATTY-ACYL-PHOSPHOLIPID SYNTHASE"/>
    <property type="match status" value="1"/>
</dbReference>
<keyword evidence="4" id="KW-0949">S-adenosyl-L-methionine</keyword>
<gene>
    <name evidence="7" type="ORF">AVDCRST_MAG17-1783</name>
</gene>
<dbReference type="PIRSF" id="PIRSF003085">
    <property type="entry name" value="CMAS"/>
    <property type="match status" value="1"/>
</dbReference>
<keyword evidence="5" id="KW-0443">Lipid metabolism</keyword>
<dbReference type="InterPro" id="IPR003333">
    <property type="entry name" value="CMAS"/>
</dbReference>
<dbReference type="AlphaFoldDB" id="A0A6J4SXE2"/>
<name>A0A6J4SXE2_9ACTN</name>
<keyword evidence="2 7" id="KW-0489">Methyltransferase</keyword>
<evidence type="ECO:0000256" key="1">
    <source>
        <dbReference type="ARBA" id="ARBA00010815"/>
    </source>
</evidence>
<accession>A0A6J4SXE2</accession>